<dbReference type="Proteomes" id="UP001596161">
    <property type="component" value="Unassembled WGS sequence"/>
</dbReference>
<dbReference type="InterPro" id="IPR010282">
    <property type="entry name" value="Uncharacterised_HutD/Ves"/>
</dbReference>
<comment type="caution">
    <text evidence="1">The sequence shown here is derived from an EMBL/GenBank/DDBJ whole genome shotgun (WGS) entry which is preliminary data.</text>
</comment>
<sequence>MSIQQFTSDSRTTINWASGTSTEIFIHPSNGSFADRNFLFRISTATVETEESAFTFFEGITRHLMILKGELELIHEGRYTKHLKPFDQDTFSGEWSTRSKGKVTDFNLMLKAGATGSLTHHRIEAGNGMEFTGKTTYYFLFFATGTAILSNGNTAKPGDLIRIGNGTKVTIQAQERCDLVEIEVMLDQHQAL</sequence>
<organism evidence="1 2">
    <name type="scientific">Adhaeribacter terreus</name>
    <dbReference type="NCBI Taxonomy" id="529703"/>
    <lineage>
        <taxon>Bacteria</taxon>
        <taxon>Pseudomonadati</taxon>
        <taxon>Bacteroidota</taxon>
        <taxon>Cytophagia</taxon>
        <taxon>Cytophagales</taxon>
        <taxon>Hymenobacteraceae</taxon>
        <taxon>Adhaeribacter</taxon>
    </lineage>
</organism>
<dbReference type="RefSeq" id="WP_378015668.1">
    <property type="nucleotide sequence ID" value="NZ_JBHSKT010000001.1"/>
</dbReference>
<accession>A0ABW0E4V5</accession>
<gene>
    <name evidence="1" type="ORF">ACFPIB_01620</name>
</gene>
<dbReference type="PANTHER" id="PTHR37943">
    <property type="entry name" value="PROTEIN VES"/>
    <property type="match status" value="1"/>
</dbReference>
<evidence type="ECO:0000313" key="1">
    <source>
        <dbReference type="EMBL" id="MFC5269289.1"/>
    </source>
</evidence>
<reference evidence="2" key="1">
    <citation type="journal article" date="2019" name="Int. J. Syst. Evol. Microbiol.">
        <title>The Global Catalogue of Microorganisms (GCM) 10K type strain sequencing project: providing services to taxonomists for standard genome sequencing and annotation.</title>
        <authorList>
            <consortium name="The Broad Institute Genomics Platform"/>
            <consortium name="The Broad Institute Genome Sequencing Center for Infectious Disease"/>
            <person name="Wu L."/>
            <person name="Ma J."/>
        </authorList>
    </citation>
    <scope>NUCLEOTIDE SEQUENCE [LARGE SCALE GENOMIC DNA]</scope>
    <source>
        <strain evidence="2">KACC 12602</strain>
    </source>
</reference>
<dbReference type="SUPFAM" id="SSF51182">
    <property type="entry name" value="RmlC-like cupins"/>
    <property type="match status" value="1"/>
</dbReference>
<keyword evidence="2" id="KW-1185">Reference proteome</keyword>
<dbReference type="EMBL" id="JBHSKT010000001">
    <property type="protein sequence ID" value="MFC5269289.1"/>
    <property type="molecule type" value="Genomic_DNA"/>
</dbReference>
<dbReference type="PANTHER" id="PTHR37943:SF1">
    <property type="entry name" value="PROTEIN VES"/>
    <property type="match status" value="1"/>
</dbReference>
<name>A0ABW0E4V5_9BACT</name>
<dbReference type="InterPro" id="IPR014710">
    <property type="entry name" value="RmlC-like_jellyroll"/>
</dbReference>
<dbReference type="Pfam" id="PF05962">
    <property type="entry name" value="HutD"/>
    <property type="match status" value="1"/>
</dbReference>
<protein>
    <submittedName>
        <fullName evidence="1">HutD family protein</fullName>
    </submittedName>
</protein>
<proteinExistence type="predicted"/>
<dbReference type="Gene3D" id="2.60.120.10">
    <property type="entry name" value="Jelly Rolls"/>
    <property type="match status" value="1"/>
</dbReference>
<evidence type="ECO:0000313" key="2">
    <source>
        <dbReference type="Proteomes" id="UP001596161"/>
    </source>
</evidence>
<dbReference type="InterPro" id="IPR011051">
    <property type="entry name" value="RmlC_Cupin_sf"/>
</dbReference>